<evidence type="ECO:0000313" key="3">
    <source>
        <dbReference type="Proteomes" id="UP000729402"/>
    </source>
</evidence>
<gene>
    <name evidence="2" type="ORF">GUJ93_ZPchr0004g38476</name>
</gene>
<evidence type="ECO:0000313" key="2">
    <source>
        <dbReference type="EMBL" id="KAG8064557.1"/>
    </source>
</evidence>
<accession>A0A8J5SAT4</accession>
<dbReference type="Proteomes" id="UP000729402">
    <property type="component" value="Unassembled WGS sequence"/>
</dbReference>
<feature type="region of interest" description="Disordered" evidence="1">
    <location>
        <begin position="1"/>
        <end position="35"/>
    </location>
</feature>
<protein>
    <submittedName>
        <fullName evidence="2">Uncharacterized protein</fullName>
    </submittedName>
</protein>
<organism evidence="2 3">
    <name type="scientific">Zizania palustris</name>
    <name type="common">Northern wild rice</name>
    <dbReference type="NCBI Taxonomy" id="103762"/>
    <lineage>
        <taxon>Eukaryota</taxon>
        <taxon>Viridiplantae</taxon>
        <taxon>Streptophyta</taxon>
        <taxon>Embryophyta</taxon>
        <taxon>Tracheophyta</taxon>
        <taxon>Spermatophyta</taxon>
        <taxon>Magnoliopsida</taxon>
        <taxon>Liliopsida</taxon>
        <taxon>Poales</taxon>
        <taxon>Poaceae</taxon>
        <taxon>BOP clade</taxon>
        <taxon>Oryzoideae</taxon>
        <taxon>Oryzeae</taxon>
        <taxon>Zizaniinae</taxon>
        <taxon>Zizania</taxon>
    </lineage>
</organism>
<feature type="compositionally biased region" description="Low complexity" evidence="1">
    <location>
        <begin position="16"/>
        <end position="26"/>
    </location>
</feature>
<sequence length="103" mass="11617">MLVCMPPLPKSPPLLPKSMSSSLLESRPPPRSRSIVDRQCQRANLLLPPKRFDLRSTRQSSPLMPLFFLSSLSTSLVLVMRFSSRAPCCQLFPSRAPSHFHAR</sequence>
<feature type="compositionally biased region" description="Pro residues" evidence="1">
    <location>
        <begin position="1"/>
        <end position="15"/>
    </location>
</feature>
<dbReference type="EMBL" id="JAAALK010000285">
    <property type="protein sequence ID" value="KAG8064557.1"/>
    <property type="molecule type" value="Genomic_DNA"/>
</dbReference>
<reference evidence="2" key="2">
    <citation type="submission" date="2021-02" db="EMBL/GenBank/DDBJ databases">
        <authorList>
            <person name="Kimball J.A."/>
            <person name="Haas M.W."/>
            <person name="Macchietto M."/>
            <person name="Kono T."/>
            <person name="Duquette J."/>
            <person name="Shao M."/>
        </authorList>
    </citation>
    <scope>NUCLEOTIDE SEQUENCE</scope>
    <source>
        <tissue evidence="2">Fresh leaf tissue</tissue>
    </source>
</reference>
<comment type="caution">
    <text evidence="2">The sequence shown here is derived from an EMBL/GenBank/DDBJ whole genome shotgun (WGS) entry which is preliminary data.</text>
</comment>
<keyword evidence="3" id="KW-1185">Reference proteome</keyword>
<name>A0A8J5SAT4_ZIZPA</name>
<reference evidence="2" key="1">
    <citation type="journal article" date="2021" name="bioRxiv">
        <title>Whole Genome Assembly and Annotation of Northern Wild Rice, Zizania palustris L., Supports a Whole Genome Duplication in the Zizania Genus.</title>
        <authorList>
            <person name="Haas M."/>
            <person name="Kono T."/>
            <person name="Macchietto M."/>
            <person name="Millas R."/>
            <person name="McGilp L."/>
            <person name="Shao M."/>
            <person name="Duquette J."/>
            <person name="Hirsch C.N."/>
            <person name="Kimball J."/>
        </authorList>
    </citation>
    <scope>NUCLEOTIDE SEQUENCE</scope>
    <source>
        <tissue evidence="2">Fresh leaf tissue</tissue>
    </source>
</reference>
<evidence type="ECO:0000256" key="1">
    <source>
        <dbReference type="SAM" id="MobiDB-lite"/>
    </source>
</evidence>
<dbReference type="AlphaFoldDB" id="A0A8J5SAT4"/>
<proteinExistence type="predicted"/>